<keyword evidence="6 16" id="KW-0732">Signal</keyword>
<evidence type="ECO:0000256" key="14">
    <source>
        <dbReference type="SAM" id="MobiDB-lite"/>
    </source>
</evidence>
<organism evidence="19 20">
    <name type="scientific">Varroa destructor</name>
    <name type="common">Honeybee mite</name>
    <dbReference type="NCBI Taxonomy" id="109461"/>
    <lineage>
        <taxon>Eukaryota</taxon>
        <taxon>Metazoa</taxon>
        <taxon>Ecdysozoa</taxon>
        <taxon>Arthropoda</taxon>
        <taxon>Chelicerata</taxon>
        <taxon>Arachnida</taxon>
        <taxon>Acari</taxon>
        <taxon>Parasitiformes</taxon>
        <taxon>Mesostigmata</taxon>
        <taxon>Gamasina</taxon>
        <taxon>Dermanyssoidea</taxon>
        <taxon>Varroidae</taxon>
        <taxon>Varroa</taxon>
    </lineage>
</organism>
<feature type="transmembrane region" description="Helical" evidence="15">
    <location>
        <begin position="2806"/>
        <end position="2828"/>
    </location>
</feature>
<comment type="similarity">
    <text evidence="3">Belongs to the polycystin family.</text>
</comment>
<evidence type="ECO:0000256" key="12">
    <source>
        <dbReference type="PIRSR" id="PIRSR603915-2"/>
    </source>
</evidence>
<feature type="disulfide bond" evidence="12">
    <location>
        <begin position="2521"/>
        <end position="2534"/>
    </location>
</feature>
<dbReference type="FunFam" id="1.10.287.70:FF:000086">
    <property type="entry name" value="Polycystic kidney disease 2"/>
    <property type="match status" value="1"/>
</dbReference>
<evidence type="ECO:0000256" key="2">
    <source>
        <dbReference type="ARBA" id="ARBA00004651"/>
    </source>
</evidence>
<evidence type="ECO:0000256" key="10">
    <source>
        <dbReference type="ARBA" id="ARBA00023180"/>
    </source>
</evidence>
<dbReference type="InterPro" id="IPR000203">
    <property type="entry name" value="GPS"/>
</dbReference>
<dbReference type="GO" id="GO:0005886">
    <property type="term" value="C:plasma membrane"/>
    <property type="evidence" value="ECO:0007669"/>
    <property type="project" value="UniProtKB-SubCell"/>
</dbReference>
<dbReference type="KEGG" id="vde:111255262"/>
<evidence type="ECO:0000256" key="8">
    <source>
        <dbReference type="ARBA" id="ARBA00023069"/>
    </source>
</evidence>
<evidence type="ECO:0000256" key="7">
    <source>
        <dbReference type="ARBA" id="ARBA00022989"/>
    </source>
</evidence>
<dbReference type="OMA" id="CELPWWF"/>
<protein>
    <submittedName>
        <fullName evidence="19">Uncharacterized protein</fullName>
    </submittedName>
</protein>
<evidence type="ECO:0000256" key="3">
    <source>
        <dbReference type="ARBA" id="ARBA00007200"/>
    </source>
</evidence>
<dbReference type="InterPro" id="IPR046338">
    <property type="entry name" value="GAIN_dom_sf"/>
</dbReference>
<dbReference type="InterPro" id="IPR035986">
    <property type="entry name" value="PKD_dom_sf"/>
</dbReference>
<feature type="transmembrane region" description="Helical" evidence="15">
    <location>
        <begin position="2323"/>
        <end position="2350"/>
    </location>
</feature>
<dbReference type="PRINTS" id="PR01433">
    <property type="entry name" value="POLYCYSTIN2"/>
</dbReference>
<dbReference type="FunFam" id="2.60.60.20:FF:000034">
    <property type="entry name" value="Pkd1l2, putative"/>
    <property type="match status" value="1"/>
</dbReference>
<dbReference type="SUPFAM" id="SSF49299">
    <property type="entry name" value="PKD domain"/>
    <property type="match status" value="3"/>
</dbReference>
<feature type="domain" description="PKD" evidence="17">
    <location>
        <begin position="623"/>
        <end position="676"/>
    </location>
</feature>
<dbReference type="PROSITE" id="PS50095">
    <property type="entry name" value="PLAT"/>
    <property type="match status" value="1"/>
</dbReference>
<dbReference type="Pfam" id="PF01477">
    <property type="entry name" value="PLAT"/>
    <property type="match status" value="1"/>
</dbReference>
<dbReference type="CDD" id="cd00146">
    <property type="entry name" value="PKD"/>
    <property type="match status" value="2"/>
</dbReference>
<proteinExistence type="inferred from homology"/>
<dbReference type="Pfam" id="PF02010">
    <property type="entry name" value="REJ"/>
    <property type="match status" value="1"/>
</dbReference>
<feature type="transmembrane region" description="Helical" evidence="15">
    <location>
        <begin position="2716"/>
        <end position="2734"/>
    </location>
</feature>
<evidence type="ECO:0000256" key="6">
    <source>
        <dbReference type="ARBA" id="ARBA00022729"/>
    </source>
</evidence>
<feature type="transmembrane region" description="Helical" evidence="15">
    <location>
        <begin position="2864"/>
        <end position="2890"/>
    </location>
</feature>
<evidence type="ECO:0000259" key="17">
    <source>
        <dbReference type="PROSITE" id="PS50093"/>
    </source>
</evidence>
<dbReference type="PANTHER" id="PTHR10877">
    <property type="entry name" value="POLYCYSTIN FAMILY MEMBER"/>
    <property type="match status" value="1"/>
</dbReference>
<dbReference type="RefSeq" id="XP_022672763.1">
    <property type="nucleotide sequence ID" value="XM_022817028.1"/>
</dbReference>
<dbReference type="EnsemblMetazoa" id="XM_022817028">
    <property type="protein sequence ID" value="XP_022672763"/>
    <property type="gene ID" value="LOC111255262"/>
</dbReference>
<dbReference type="InterPro" id="IPR002859">
    <property type="entry name" value="PKD/REJ-like"/>
</dbReference>
<accession>A0A7M7KWI1</accession>
<feature type="transmembrane region" description="Helical" evidence="15">
    <location>
        <begin position="2766"/>
        <end position="2786"/>
    </location>
</feature>
<evidence type="ECO:0000256" key="5">
    <source>
        <dbReference type="ARBA" id="ARBA00022692"/>
    </source>
</evidence>
<dbReference type="GO" id="GO:0050982">
    <property type="term" value="P:detection of mechanical stimulus"/>
    <property type="evidence" value="ECO:0007669"/>
    <property type="project" value="TreeGrafter"/>
</dbReference>
<dbReference type="InterPro" id="IPR051223">
    <property type="entry name" value="Polycystin"/>
</dbReference>
<feature type="transmembrane region" description="Helical" evidence="15">
    <location>
        <begin position="2287"/>
        <end position="2311"/>
    </location>
</feature>
<sequence length="3034" mass="342918">MARTCRASPWLVTFLMAEFATVFGLKDGDCLRPDAAASFVNTPGGYDPLKGIESTHCASLCAGIPMPYAGIQYGKFCLCSNDVFVEKAVAAKDEVCDKHPFAVRFYFSSLFTPIENIRVMPSQSLVAVGEEVSFYIATSSGKDAHVVIDFGDGSEGINGSLSMEPKYIYWKPGRYNVQVMAKPYTAHDIYTAFAHTTVVVTTSPEEQHIAWACPVLVEPNVKFQCRLDVLKGTDLSLEFMPGDGTGSKSRNIPDVYPTIVGERVPQFRTQSVVLSEENAVDSAILPNARVLHKGTVFAFQGFGAVQGKLDMLLLRPACLGCSFEDDIAKCEGSTGLCLSKVACVDFDMCPKRDVSEVYKIMAVVPIQVKDGYFIHKLQKTLPVEAGDIFGFTTAAGRLAFRNVPMEESDLGKRNGLKGQAVRTDDLTMKEQRFLVSALVNTPLNLTFEYKYGDAGAYEVAINVKNRYHEQVVRQMADVSSQQKLTAFKLDISQSTVPTGAEVTATAKMFGGSDLTMIWNFGDGHVEKQDITTVQTGQKFHRVHKYAEAGVYIIQVNSSNLHGSFVARRSVIVQRPVTESWEVFSNAPIILPDPVHLTLTYPKTAKLPTDATARINFGDKQRDKWKIPNEVEDKVSQNFIHTYLKPGFYTIQVNISNLISYHVLTERVEVTTRVQGLSAKVEFQREDGGEFIGGMGPQGDIFLTTRPITVSIKLASGMVENFFLETKKGQPLANGTAAQRKYTLHFNKPGQYDIFVYAWNHVQHRTDPYILSIRTMEPIEGVDVYMNETTPKDEYIRHFVISATFKGSDTCAIVDYGDGASLKAFGSRSQCFSRYKPEDFEFEGTLTNPLYLTKIYERGFDYAFTLVMFNEISEEVRMLNFTVNNEPCKAPVVKIRNQVLDVNNASFWYRNKAVELYSFTELECNISIDVNRRWEAFLVDAENDGEVVHEIDIMELDSRTKSMLYVPEFFFDPGFYKLRYNVNMSAPTARPPMFHRRWVETYIEIKPSLIIPQMSEGAQSRVTRGFPQMLTLNPANYSINPDDADDMEFKITWYCRRVGLGEQIDRTVAYDQQPLVSPLYHRLKDLPMILAQGRKFDSKEYLAKENAHDEGGCFGTGPGRINLTAGYLDWSTLLFFKPNETYEMLVHIDKGDRPPSWGAIQVVLLEHVPPSITVKCQTEKLCYPYEPIGQKINPVRVGLIGVCSENCDGELSYAWEIFGMDNETEVPLEDAPQYLVGTNELKMALSDDFFKVYYPMFGDFIAKLTVTNEYGVSGVSDLFLHINKPPQDGHCTFGPEEGRALLDKFTASCSGWIDPEGFDIEFFAFWVYNMENSVLTFLTYGPDHTVQLLLPYGDFLVGADIKDKEGATTRVNMTRFVTRLPTKSEFENYLNDRSFDNADAAGDQAKMNQMSQAITSLLNVRLREDYENEIEIDYNNTELMEKELEEQAILRSRMIRSVSSIMNVDTLNSIEQIGSALTAIAGAGNGVDNEGKELIIKLLRKTVTLAKTMKVEAPQQLLDFCMYAVGTMGGIVARMTQQLLEGTVMPTDKAKAVNLEYDTEIALEEEEEKEALFDGSLPMDKALERAVVLEERKIAEAQIITMVQLTIDIVLAILRNIIVGERPLEFAAPSGLAMTISMFSGGALSGKAIQHGDAVYIFPGVCDMLANQPNCAGNETLGVMAVSWPAILQSYGGSVDVLSKDSKTLQLIVLDDTLHPLDISNTTDFFTIIVPRKGAGENSTGLPDPVHFSPEPKWNEQMVYHQFIVEKEDSAVNIEIIPDNPDHSRLLVYLKHRAKPLLHSYDMVFNLSQARNSNGTYDIFLDNFAINNRTGYFYIGITEANVSISELMVNASGYFNLTDNEVVRELSTDYSIRIYTSGCYFFNKKSKIWSGEGCFVENANYAATYCKCNHLTSFGSGFFVVPNTIDFSYVFANAGFADNVTIYMCVILTMFIYLVLLIWARREDLKDNEKLCAYPLPDNDHRDNYLYEMTVHTGDKDGAATDSRIFFILSGDDDETDARTFGESKSKLFRRGGQDTFVMACSKPLGRLNYMRLWHDNSGKGKFRSWYLRFISVRDVQTNARYDFIANRWFAVEKDDGQVDRLLPVAGKEETTEFSHLFQLKSQKNFADGHLWFSVFLRPPKSRFTRCQRVSCCIALLYLSMLVNAMWYGRVPSKPSASTLNIGPFALSPEQVGVGVLANLIVFPPTFLMITLFRKARLHTKRPNRIVEALRKQRKDSLIVGQRKANPATDSTTDLMQTKDGSVTDLNSIAAAKKEQKKKAKKTRTLPYWCRYVAWFICLTSIFTSVFFIWAYGVQFGDEKTRKWITSLLVSFFTSVLVTQPIKVFMTAIILSALFKLPQKDEEDDDDEEEAFAGSAGLYHSGTSAGSARRRQYKPPQKGDLDGVREERMRELKMSAILREIFSYLLFLWLLTVLSYGNRDPNAYWMQMNLKNEFIENAKFMELSSTDGFYKYVRETVVPQLKVGEWYNGQQPFGLRGFINDRVNRIMGYAVMRQIRAKPNSCKVEKLMRNVVSQCRGQSSLIKEDKKHYHPKWVSMAKNHSILFNPANLTDEEWRHKKAKELHGLPFWGKLDVYGGGGYIMRLRGTKESIIKRINELEVSNWIDGGTRAVFIEFSVYNAQVNLFGVVTIVAEFHPGGGIIPNYRIDGIRLMRYHQGFGLFVLLCEVSFIGFIIYFTVREAKSFRALRIDYFRSYWNITELVVLGLSYACMFFYISRMAMTRKILKIFERSHGNAYIKLQRVAAVDEVFGYLMSFLIFISILKFTKLLRFNKRIGVLYSTLSQCSKDLSSFFVVFWVIFLAFTQVFYIVLGTKMKEFSSFVTSAETCFDMARGQFKFDEISMASPVIGPLVFFVFAFITSVILLNLFVTLIISSFQSVKADIEKQCNDYEIISFMGRKVKGFFGMSRGNGRTTEQPMTIESQVHSLPEKVDRLLSFINEVYLDGEIILDNKNKLKVVYKAPDQGATRRQTSAGGVQPSMFEWVEVNNARSTSTGSRGRRPQSRMESGRASAQKQRY</sequence>
<dbReference type="Gene3D" id="1.10.287.70">
    <property type="match status" value="1"/>
</dbReference>
<feature type="domain" description="PKD" evidence="17">
    <location>
        <begin position="511"/>
        <end position="579"/>
    </location>
</feature>
<dbReference type="SUPFAM" id="SSF49723">
    <property type="entry name" value="Lipase/lipooxygenase domain (PLAT/LH2 domain)"/>
    <property type="match status" value="1"/>
</dbReference>
<keyword evidence="10" id="KW-0325">Glycoprotein</keyword>
<evidence type="ECO:0000256" key="15">
    <source>
        <dbReference type="SAM" id="Phobius"/>
    </source>
</evidence>
<dbReference type="InterPro" id="IPR013783">
    <property type="entry name" value="Ig-like_fold"/>
</dbReference>
<dbReference type="InParanoid" id="A0A7M7KWI1"/>
<feature type="region of interest" description="Disordered" evidence="14">
    <location>
        <begin position="3005"/>
        <end position="3034"/>
    </location>
</feature>
<dbReference type="Pfam" id="PF20519">
    <property type="entry name" value="Polycystin_dom"/>
    <property type="match status" value="1"/>
</dbReference>
<feature type="chain" id="PRO_5029809315" evidence="16">
    <location>
        <begin position="25"/>
        <end position="3034"/>
    </location>
</feature>
<feature type="transmembrane region" description="Helical" evidence="15">
    <location>
        <begin position="1939"/>
        <end position="1959"/>
    </location>
</feature>
<feature type="region of interest" description="Disordered" evidence="14">
    <location>
        <begin position="2376"/>
        <end position="2403"/>
    </location>
</feature>
<dbReference type="InterPro" id="IPR022409">
    <property type="entry name" value="PKD/Chitinase_dom"/>
</dbReference>
<dbReference type="InterPro" id="IPR013122">
    <property type="entry name" value="PKD1_2_channel"/>
</dbReference>
<dbReference type="InterPro" id="IPR046791">
    <property type="entry name" value="Polycystin_dom"/>
</dbReference>
<dbReference type="Pfam" id="PF00801">
    <property type="entry name" value="PKD"/>
    <property type="match status" value="2"/>
</dbReference>
<dbReference type="Gene3D" id="2.60.220.50">
    <property type="match status" value="1"/>
</dbReference>
<feature type="transmembrane region" description="Helical" evidence="15">
    <location>
        <begin position="2190"/>
        <end position="2212"/>
    </location>
</feature>
<feature type="signal peptide" evidence="16">
    <location>
        <begin position="1"/>
        <end position="24"/>
    </location>
</feature>
<keyword evidence="9 15" id="KW-0472">Membrane</keyword>
<dbReference type="InterPro" id="IPR000601">
    <property type="entry name" value="PKD_dom"/>
</dbReference>
<evidence type="ECO:0000256" key="11">
    <source>
        <dbReference type="ARBA" id="ARBA00023273"/>
    </source>
</evidence>
<dbReference type="GO" id="GO:0005929">
    <property type="term" value="C:cilium"/>
    <property type="evidence" value="ECO:0007669"/>
    <property type="project" value="UniProtKB-SubCell"/>
</dbReference>
<evidence type="ECO:0000259" key="18">
    <source>
        <dbReference type="PROSITE" id="PS50095"/>
    </source>
</evidence>
<dbReference type="InterPro" id="IPR036392">
    <property type="entry name" value="PLAT/LH2_dom_sf"/>
</dbReference>
<dbReference type="GO" id="GO:0005262">
    <property type="term" value="F:calcium channel activity"/>
    <property type="evidence" value="ECO:0007669"/>
    <property type="project" value="TreeGrafter"/>
</dbReference>
<dbReference type="PANTHER" id="PTHR10877:SF150">
    <property type="entry name" value="REJ DOMAIN-CONTAINING PROTEIN"/>
    <property type="match status" value="1"/>
</dbReference>
<feature type="domain" description="PLAT" evidence="18">
    <location>
        <begin position="1984"/>
        <end position="2103"/>
    </location>
</feature>
<feature type="transmembrane region" description="Helical" evidence="15">
    <location>
        <begin position="2416"/>
        <end position="2436"/>
    </location>
</feature>
<feature type="transmembrane region" description="Helical" evidence="15">
    <location>
        <begin position="2149"/>
        <end position="2170"/>
    </location>
</feature>
<dbReference type="GO" id="GO:0005509">
    <property type="term" value="F:calcium ion binding"/>
    <property type="evidence" value="ECO:0007669"/>
    <property type="project" value="InterPro"/>
</dbReference>
<dbReference type="Pfam" id="PF01825">
    <property type="entry name" value="GPS"/>
    <property type="match status" value="1"/>
</dbReference>
<dbReference type="Gene3D" id="2.60.60.20">
    <property type="entry name" value="PLAT/LH2 domain"/>
    <property type="match status" value="1"/>
</dbReference>
<comment type="caution">
    <text evidence="13">Lacks conserved residue(s) required for the propagation of feature annotation.</text>
</comment>
<name>A0A7M7KWI1_VARDE</name>
<evidence type="ECO:0000256" key="13">
    <source>
        <dbReference type="PROSITE-ProRule" id="PRU00152"/>
    </source>
</evidence>
<dbReference type="InterPro" id="IPR001024">
    <property type="entry name" value="PLAT/LH2_dom"/>
</dbReference>
<keyword evidence="8" id="KW-0969">Cilium</keyword>
<evidence type="ECO:0000256" key="4">
    <source>
        <dbReference type="ARBA" id="ARBA00022475"/>
    </source>
</evidence>
<dbReference type="Proteomes" id="UP000594260">
    <property type="component" value="Unplaced"/>
</dbReference>
<feature type="transmembrane region" description="Helical" evidence="15">
    <location>
        <begin position="2676"/>
        <end position="2696"/>
    </location>
</feature>
<dbReference type="SMART" id="SM00303">
    <property type="entry name" value="GPS"/>
    <property type="match status" value="1"/>
</dbReference>
<dbReference type="GeneID" id="111255262"/>
<dbReference type="OrthoDB" id="444119at2759"/>
<dbReference type="SMART" id="SM00089">
    <property type="entry name" value="PKD"/>
    <property type="match status" value="3"/>
</dbReference>
<keyword evidence="11" id="KW-0966">Cell projection</keyword>
<keyword evidence="4" id="KW-1003">Cell membrane</keyword>
<dbReference type="SMART" id="SM00308">
    <property type="entry name" value="LH2"/>
    <property type="match status" value="1"/>
</dbReference>
<evidence type="ECO:0000313" key="19">
    <source>
        <dbReference type="EnsemblMetazoa" id="XP_022672763"/>
    </source>
</evidence>
<evidence type="ECO:0000256" key="1">
    <source>
        <dbReference type="ARBA" id="ARBA00004138"/>
    </source>
</evidence>
<dbReference type="PROSITE" id="PS50093">
    <property type="entry name" value="PKD"/>
    <property type="match status" value="2"/>
</dbReference>
<reference evidence="19" key="1">
    <citation type="submission" date="2021-01" db="UniProtKB">
        <authorList>
            <consortium name="EnsemblMetazoa"/>
        </authorList>
    </citation>
    <scope>IDENTIFICATION</scope>
</reference>
<dbReference type="Gene3D" id="2.60.40.10">
    <property type="entry name" value="Immunoglobulins"/>
    <property type="match status" value="2"/>
</dbReference>
<evidence type="ECO:0000313" key="20">
    <source>
        <dbReference type="Proteomes" id="UP000594260"/>
    </source>
</evidence>
<evidence type="ECO:0000256" key="16">
    <source>
        <dbReference type="SAM" id="SignalP"/>
    </source>
</evidence>
<dbReference type="InterPro" id="IPR003915">
    <property type="entry name" value="PKD_2"/>
</dbReference>
<keyword evidence="5 15" id="KW-0812">Transmembrane</keyword>
<evidence type="ECO:0000256" key="9">
    <source>
        <dbReference type="ARBA" id="ARBA00023136"/>
    </source>
</evidence>
<comment type="subcellular location">
    <subcellularLocation>
        <location evidence="2">Cell membrane</location>
        <topology evidence="2">Multi-pass membrane protein</topology>
    </subcellularLocation>
    <subcellularLocation>
        <location evidence="1">Cell projection</location>
        <location evidence="1">Cilium</location>
    </subcellularLocation>
</comment>
<dbReference type="Pfam" id="PF08016">
    <property type="entry name" value="PKD_channel"/>
    <property type="match status" value="1"/>
</dbReference>
<keyword evidence="7 15" id="KW-1133">Transmembrane helix</keyword>
<keyword evidence="20" id="KW-1185">Reference proteome</keyword>